<dbReference type="SUPFAM" id="SSF48230">
    <property type="entry name" value="Chondroitin AC/alginate lyase"/>
    <property type="match status" value="1"/>
</dbReference>
<evidence type="ECO:0000256" key="3">
    <source>
        <dbReference type="SAM" id="Phobius"/>
    </source>
</evidence>
<dbReference type="GO" id="GO:0030313">
    <property type="term" value="C:cell envelope"/>
    <property type="evidence" value="ECO:0007669"/>
    <property type="project" value="UniProtKB-SubCell"/>
</dbReference>
<evidence type="ECO:0000313" key="5">
    <source>
        <dbReference type="EMBL" id="MBD2843573.1"/>
    </source>
</evidence>
<keyword evidence="3" id="KW-0472">Membrane</keyword>
<dbReference type="InterPro" id="IPR008929">
    <property type="entry name" value="Chondroitin_lyas"/>
</dbReference>
<dbReference type="EMBL" id="JACXIZ010000001">
    <property type="protein sequence ID" value="MBD2843573.1"/>
    <property type="molecule type" value="Genomic_DNA"/>
</dbReference>
<dbReference type="PANTHER" id="PTHR38045:SF1">
    <property type="entry name" value="HEPARINASE II_III-LIKE PROTEIN"/>
    <property type="match status" value="1"/>
</dbReference>
<dbReference type="GO" id="GO:0016798">
    <property type="term" value="F:hydrolase activity, acting on glycosyl bonds"/>
    <property type="evidence" value="ECO:0007669"/>
    <property type="project" value="InterPro"/>
</dbReference>
<dbReference type="Pfam" id="PF00754">
    <property type="entry name" value="F5_F8_type_C"/>
    <property type="match status" value="1"/>
</dbReference>
<dbReference type="GO" id="GO:0016829">
    <property type="term" value="F:lyase activity"/>
    <property type="evidence" value="ECO:0007669"/>
    <property type="project" value="InterPro"/>
</dbReference>
<evidence type="ECO:0000256" key="1">
    <source>
        <dbReference type="ARBA" id="ARBA00004196"/>
    </source>
</evidence>
<keyword evidence="3" id="KW-1133">Transmembrane helix</keyword>
<comment type="caution">
    <text evidence="5">The sequence shown here is derived from an EMBL/GenBank/DDBJ whole genome shotgun (WGS) entry which is preliminary data.</text>
</comment>
<comment type="subcellular location">
    <subcellularLocation>
        <location evidence="1">Cell envelope</location>
    </subcellularLocation>
</comment>
<dbReference type="InterPro" id="IPR003305">
    <property type="entry name" value="CenC_carb-bd"/>
</dbReference>
<dbReference type="Gene3D" id="2.70.98.70">
    <property type="match status" value="1"/>
</dbReference>
<dbReference type="InterPro" id="IPR008979">
    <property type="entry name" value="Galactose-bd-like_sf"/>
</dbReference>
<dbReference type="Gene3D" id="2.60.40.1080">
    <property type="match status" value="1"/>
</dbReference>
<evidence type="ECO:0000256" key="2">
    <source>
        <dbReference type="ARBA" id="ARBA00022801"/>
    </source>
</evidence>
<dbReference type="SUPFAM" id="SSF49373">
    <property type="entry name" value="Invasin/intimin cell-adhesion fragments"/>
    <property type="match status" value="1"/>
</dbReference>
<accession>A0A927GPQ6</accession>
<dbReference type="SMART" id="SM00635">
    <property type="entry name" value="BID_2"/>
    <property type="match status" value="1"/>
</dbReference>
<evidence type="ECO:0000259" key="4">
    <source>
        <dbReference type="PROSITE" id="PS50022"/>
    </source>
</evidence>
<keyword evidence="2" id="KW-0378">Hydrolase</keyword>
<dbReference type="Gene3D" id="2.60.120.260">
    <property type="entry name" value="Galactose-binding domain-like"/>
    <property type="match status" value="2"/>
</dbReference>
<gene>
    <name evidence="5" type="ORF">IDH44_00090</name>
</gene>
<sequence>MKAFQKNIAVWMIGVLLATLYTPGFWFEEVQAESGELVKNPSFEQGTANWNTWGQNANFTVTEEVYRSGQSSLQVELNGGTAGVIQNIQVSGGSHYRFGMWVKGEPLAANGAVTARLTVFDGNGTRLWDAQERPDMAVTGNADWTYVEEIVTMPDEAVRVQIQPYFRWRGTFWIDDVVWKEYVPLDHIELSPAYLYLDEEDSVALEVVRTPVDATDSDLTWSSSHPDVATVNEGVVTGTGPGGAVIRAVSSEGIVEAESVVVVGAAYPLTLSTVTENVYEDQYVQSALPTGDGEANTYTYRMLSGPKRGKAHVYPDGNWIYFPDRDYFGEDAFRVLVEDEEGGMGSFLIATPILPVNDPPSMADEAYTVTVFETIYGQSHAHDLEQDEVIFSVYEEPDHGTLVFHADGNWSYQAGAHIGQDQFKVELCDLEEACSNATVTIYSGPDAASLMDALELQHPDYSHPRLFATSSDFAFIRNQILEGDPFSTWYADVEREAIRLLNEPIVQYNTSQQHGSGNFLNTVARPMVERIQYWGFMYQISGDDTYFERAWDDLEAAADFSDWNPSAFLGTAELSFAFALAYDWFYSAMTVSERELLREAVIEKAFEPARIVYLGLSGTGIERGWFRNPNNKNAVVNSSLAMAALAFGEEATEAGFILQEALKSIQMHWALYDALGGGEEGPTYWAYASKYWIDLLATLGTALGTDYGFSAKSGLQHTGHLALNLTGPTGASFNYSDATASNRLSIEGQLWLANRFLHPELGWFVLQNDLSDVRRLLWANPGSYASPNEVNLPKDAVYNGQEAVAMMRSAWEDPYALYIGSKGGDNQSSHGDLDIGSFVFDALGTRWAIDHGMQTYGSSGLWSFEDDAERWQYYKKRAEGHNTLVINPGFGPDQDPYAQAEITHSDFNEYGSHVVIDMTPAYREEVWDAKRGIALMDYRRRMLIQDEIQAKFPSQVGWFMHTTAGIEVDGSGKKAFLKRGDKRVEAEILSPIEASFTVEEAVPLSSSPQHPENDNLANVRKLSVWLEDAEDVTLTIQLTPYMDGFPPPPTSYVPTPLSEWSFSADQPVALSGIEVAGAPLAGFEPDRLYYEVSIPEGEYTVPTVTGSVYGEAAITVTQATSIPGIAEIMVEPASSGETGLAYYVLFKTESGIGIPPDRTLLEIEDVVASDAQYDQGNIPANAADGDLLTRWSALGSNQWIRFDLGQLKTVDGVGIAWMNGNQRSSYFTLQVSEDAQSWDTVYSGESSGSTLEFETYSFSPVQARYIRIVGDGNSVNGWNSINEVIVLEE</sequence>
<dbReference type="Proteomes" id="UP000621560">
    <property type="component" value="Unassembled WGS sequence"/>
</dbReference>
<dbReference type="InterPro" id="IPR012480">
    <property type="entry name" value="Hepar_II_III_C"/>
</dbReference>
<dbReference type="PANTHER" id="PTHR38045">
    <property type="entry name" value="CHROMOSOME 1, WHOLE GENOME SHOTGUN SEQUENCE"/>
    <property type="match status" value="1"/>
</dbReference>
<keyword evidence="6" id="KW-1185">Reference proteome</keyword>
<dbReference type="Pfam" id="PF17963">
    <property type="entry name" value="Big_9"/>
    <property type="match status" value="2"/>
</dbReference>
<dbReference type="PROSITE" id="PS50022">
    <property type="entry name" value="FA58C_3"/>
    <property type="match status" value="1"/>
</dbReference>
<dbReference type="Pfam" id="PF02368">
    <property type="entry name" value="Big_2"/>
    <property type="match status" value="1"/>
</dbReference>
<keyword evidence="3" id="KW-0812">Transmembrane</keyword>
<dbReference type="InterPro" id="IPR008964">
    <property type="entry name" value="Invasin/intimin_cell_adhesion"/>
</dbReference>
<name>A0A927GPQ6_9BACL</name>
<dbReference type="InterPro" id="IPR003343">
    <property type="entry name" value="Big_2"/>
</dbReference>
<dbReference type="Gene3D" id="1.50.10.100">
    <property type="entry name" value="Chondroitin AC/alginate lyase"/>
    <property type="match status" value="1"/>
</dbReference>
<reference evidence="5" key="1">
    <citation type="submission" date="2020-09" db="EMBL/GenBank/DDBJ databases">
        <title>A novel bacterium of genus Paenibacillus, isolated from South China Sea.</title>
        <authorList>
            <person name="Huang H."/>
            <person name="Mo K."/>
            <person name="Hu Y."/>
        </authorList>
    </citation>
    <scope>NUCLEOTIDE SEQUENCE</scope>
    <source>
        <strain evidence="5">IB182496</strain>
    </source>
</reference>
<protein>
    <submittedName>
        <fullName evidence="5">Discoidin domain-containing protein</fullName>
    </submittedName>
</protein>
<organism evidence="5 6">
    <name type="scientific">Paenibacillus sabuli</name>
    <dbReference type="NCBI Taxonomy" id="2772509"/>
    <lineage>
        <taxon>Bacteria</taxon>
        <taxon>Bacillati</taxon>
        <taxon>Bacillota</taxon>
        <taxon>Bacilli</taxon>
        <taxon>Bacillales</taxon>
        <taxon>Paenibacillaceae</taxon>
        <taxon>Paenibacillus</taxon>
    </lineage>
</organism>
<dbReference type="RefSeq" id="WP_190913513.1">
    <property type="nucleotide sequence ID" value="NZ_JACXIZ010000001.1"/>
</dbReference>
<feature type="domain" description="F5/8 type C" evidence="4">
    <location>
        <begin position="1147"/>
        <end position="1268"/>
    </location>
</feature>
<dbReference type="SUPFAM" id="SSF49785">
    <property type="entry name" value="Galactose-binding domain-like"/>
    <property type="match status" value="2"/>
</dbReference>
<dbReference type="Pfam" id="PF07940">
    <property type="entry name" value="Hepar_II_III_C"/>
    <property type="match status" value="1"/>
</dbReference>
<feature type="transmembrane region" description="Helical" evidence="3">
    <location>
        <begin position="7"/>
        <end position="27"/>
    </location>
</feature>
<proteinExistence type="predicted"/>
<evidence type="ECO:0000313" key="6">
    <source>
        <dbReference type="Proteomes" id="UP000621560"/>
    </source>
</evidence>
<dbReference type="InterPro" id="IPR000421">
    <property type="entry name" value="FA58C"/>
</dbReference>
<dbReference type="Pfam" id="PF02018">
    <property type="entry name" value="CBM_4_9"/>
    <property type="match status" value="1"/>
</dbReference>